<evidence type="ECO:0000256" key="1">
    <source>
        <dbReference type="ARBA" id="ARBA00008315"/>
    </source>
</evidence>
<name>A0A8J9VN70_9NEOP</name>
<dbReference type="Pfam" id="PF13879">
    <property type="entry name" value="Hmw_CFAP97"/>
    <property type="match status" value="1"/>
</dbReference>
<organism evidence="2 3">
    <name type="scientific">Brenthis ino</name>
    <name type="common">lesser marbled fritillary</name>
    <dbReference type="NCBI Taxonomy" id="405034"/>
    <lineage>
        <taxon>Eukaryota</taxon>
        <taxon>Metazoa</taxon>
        <taxon>Ecdysozoa</taxon>
        <taxon>Arthropoda</taxon>
        <taxon>Hexapoda</taxon>
        <taxon>Insecta</taxon>
        <taxon>Pterygota</taxon>
        <taxon>Neoptera</taxon>
        <taxon>Endopterygota</taxon>
        <taxon>Lepidoptera</taxon>
        <taxon>Glossata</taxon>
        <taxon>Ditrysia</taxon>
        <taxon>Papilionoidea</taxon>
        <taxon>Nymphalidae</taxon>
        <taxon>Heliconiinae</taxon>
        <taxon>Argynnini</taxon>
        <taxon>Brenthis</taxon>
    </lineage>
</organism>
<dbReference type="OrthoDB" id="2163395at2759"/>
<dbReference type="PANTHER" id="PTHR33768">
    <property type="entry name" value="MIP11318P"/>
    <property type="match status" value="1"/>
</dbReference>
<gene>
    <name evidence="2" type="ORF">BINO364_LOCUS11733</name>
</gene>
<reference evidence="2" key="1">
    <citation type="submission" date="2021-12" db="EMBL/GenBank/DDBJ databases">
        <authorList>
            <person name="Martin H S."/>
        </authorList>
    </citation>
    <scope>NUCLEOTIDE SEQUENCE</scope>
</reference>
<dbReference type="Proteomes" id="UP000838878">
    <property type="component" value="Chromosome 5"/>
</dbReference>
<feature type="non-terminal residue" evidence="2">
    <location>
        <position position="118"/>
    </location>
</feature>
<evidence type="ECO:0000313" key="2">
    <source>
        <dbReference type="EMBL" id="CAH0726253.1"/>
    </source>
</evidence>
<comment type="similarity">
    <text evidence="1">Belongs to the CFAP97 family.</text>
</comment>
<dbReference type="EMBL" id="OV170225">
    <property type="protein sequence ID" value="CAH0726253.1"/>
    <property type="molecule type" value="Genomic_DNA"/>
</dbReference>
<accession>A0A8J9VN70</accession>
<dbReference type="AlphaFoldDB" id="A0A8J9VN70"/>
<keyword evidence="3" id="KW-1185">Reference proteome</keyword>
<sequence>MLSRREKLLVQPWEERRYKDHRSKVQCARAAVDARAPAPRPHVALKLKRWQREAERRAAVASDNFSLIQRLARIMRRNRLDNHWDKPLPNFQQKVGKFHDAEALQRRLAARGLQLHAR</sequence>
<dbReference type="InterPro" id="IPR029488">
    <property type="entry name" value="Hmw/CFAP97"/>
</dbReference>
<dbReference type="PANTHER" id="PTHR33768:SF3">
    <property type="entry name" value="MIP11318P"/>
    <property type="match status" value="1"/>
</dbReference>
<protein>
    <submittedName>
        <fullName evidence="2">Uncharacterized protein</fullName>
    </submittedName>
</protein>
<evidence type="ECO:0000313" key="3">
    <source>
        <dbReference type="Proteomes" id="UP000838878"/>
    </source>
</evidence>
<dbReference type="InterPro" id="IPR038792">
    <property type="entry name" value="CFAP97D1/2"/>
</dbReference>
<proteinExistence type="inferred from homology"/>